<comment type="caution">
    <text evidence="2">The sequence shown here is derived from an EMBL/GenBank/DDBJ whole genome shotgun (WGS) entry which is preliminary data.</text>
</comment>
<dbReference type="VEuPathDB" id="FungiDB:PNEJI1_003386"/>
<organism evidence="3">
    <name type="scientific">Pneumocystis jirovecii</name>
    <name type="common">Human pneumocystis pneumonia agent</name>
    <dbReference type="NCBI Taxonomy" id="42068"/>
    <lineage>
        <taxon>Eukaryota</taxon>
        <taxon>Fungi</taxon>
        <taxon>Dikarya</taxon>
        <taxon>Ascomycota</taxon>
        <taxon>Taphrinomycotina</taxon>
        <taxon>Pneumocystomycetes</taxon>
        <taxon>Pneumocystaceae</taxon>
        <taxon>Pneumocystis</taxon>
    </lineage>
</organism>
<dbReference type="AlphaFoldDB" id="L0PAX1"/>
<evidence type="ECO:0000256" key="1">
    <source>
        <dbReference type="SAM" id="SignalP"/>
    </source>
</evidence>
<proteinExistence type="predicted"/>
<evidence type="ECO:0000313" key="2">
    <source>
        <dbReference type="EMBL" id="CCJ29244.1"/>
    </source>
</evidence>
<dbReference type="Proteomes" id="UP000010422">
    <property type="component" value="Unassembled WGS sequence"/>
</dbReference>
<dbReference type="InParanoid" id="L0PAX1"/>
<name>L0PAX1_PNEJI</name>
<keyword evidence="1" id="KW-0732">Signal</keyword>
<evidence type="ECO:0008006" key="4">
    <source>
        <dbReference type="Google" id="ProtNLM"/>
    </source>
</evidence>
<reference evidence="2 3" key="1">
    <citation type="journal article" date="2012" name="MBio">
        <title>De novo assembly of the Pneumocystis jirovecii genome from a single bronchoalveolar lavage fluid specimen from a patient.</title>
        <authorList>
            <person name="Cisse O.H."/>
            <person name="Pagni M."/>
            <person name="Hauser P.M."/>
        </authorList>
    </citation>
    <scope>NUCLEOTIDE SEQUENCE [LARGE SCALE GENOMIC DNA]</scope>
    <source>
        <strain evidence="2 3">SE8</strain>
    </source>
</reference>
<sequence>MKISIVLVIALLHAFSRTGIRTGICVLGCGRVIICSNTDSSPEECFDNSCVSSRHKLGSTYDFDLCF</sequence>
<evidence type="ECO:0000313" key="3">
    <source>
        <dbReference type="Proteomes" id="UP000010422"/>
    </source>
</evidence>
<feature type="chain" id="PRO_5003946990" description="Extracellular membrane protein CFEM domain-containing protein" evidence="1">
    <location>
        <begin position="19"/>
        <end position="67"/>
    </location>
</feature>
<accession>L0PAX1</accession>
<feature type="signal peptide" evidence="1">
    <location>
        <begin position="1"/>
        <end position="18"/>
    </location>
</feature>
<gene>
    <name evidence="2" type="ORF">PNEJI1_003386</name>
</gene>
<dbReference type="EMBL" id="CAKM01000170">
    <property type="protein sequence ID" value="CCJ29244.1"/>
    <property type="molecule type" value="Genomic_DNA"/>
</dbReference>
<protein>
    <recommendedName>
        <fullName evidence="4">Extracellular membrane protein CFEM domain-containing protein</fullName>
    </recommendedName>
</protein>